<organism evidence="2 3">
    <name type="scientific">Cichlidogyrus casuarinus</name>
    <dbReference type="NCBI Taxonomy" id="1844966"/>
    <lineage>
        <taxon>Eukaryota</taxon>
        <taxon>Metazoa</taxon>
        <taxon>Spiralia</taxon>
        <taxon>Lophotrochozoa</taxon>
        <taxon>Platyhelminthes</taxon>
        <taxon>Monogenea</taxon>
        <taxon>Monopisthocotylea</taxon>
        <taxon>Dactylogyridea</taxon>
        <taxon>Ancyrocephalidae</taxon>
        <taxon>Cichlidogyrus</taxon>
    </lineage>
</organism>
<protein>
    <submittedName>
        <fullName evidence="2">Uncharacterized protein</fullName>
    </submittedName>
</protein>
<dbReference type="AlphaFoldDB" id="A0ABD2PZX7"/>
<feature type="coiled-coil region" evidence="1">
    <location>
        <begin position="65"/>
        <end position="128"/>
    </location>
</feature>
<keyword evidence="3" id="KW-1185">Reference proteome</keyword>
<keyword evidence="1" id="KW-0175">Coiled coil</keyword>
<comment type="caution">
    <text evidence="2">The sequence shown here is derived from an EMBL/GenBank/DDBJ whole genome shotgun (WGS) entry which is preliminary data.</text>
</comment>
<name>A0ABD2PZX7_9PLAT</name>
<gene>
    <name evidence="2" type="ORF">Ciccas_008924</name>
</gene>
<proteinExistence type="predicted"/>
<evidence type="ECO:0000313" key="2">
    <source>
        <dbReference type="EMBL" id="KAL3312487.1"/>
    </source>
</evidence>
<dbReference type="Proteomes" id="UP001626550">
    <property type="component" value="Unassembled WGS sequence"/>
</dbReference>
<evidence type="ECO:0000256" key="1">
    <source>
        <dbReference type="SAM" id="Coils"/>
    </source>
</evidence>
<accession>A0ABD2PZX7</accession>
<reference evidence="2 3" key="1">
    <citation type="submission" date="2024-11" db="EMBL/GenBank/DDBJ databases">
        <title>Adaptive evolution of stress response genes in parasites aligns with host niche diversity.</title>
        <authorList>
            <person name="Hahn C."/>
            <person name="Resl P."/>
        </authorList>
    </citation>
    <scope>NUCLEOTIDE SEQUENCE [LARGE SCALE GENOMIC DNA]</scope>
    <source>
        <strain evidence="2">EGGRZ-B1_66</strain>
        <tissue evidence="2">Body</tissue>
    </source>
</reference>
<dbReference type="EMBL" id="JBJKFK010001679">
    <property type="protein sequence ID" value="KAL3312487.1"/>
    <property type="molecule type" value="Genomic_DNA"/>
</dbReference>
<sequence>MYAMDGGAGTPADLMGPQDLARMPVMTTMNDRSRQHMMMMMNSGQPSPTNPSAISNDIANLARREAQVNSNIQTYQSKVDELQVQLNSMSGCGPAPRQELQQQIYNVKKQLQASLQQQQSIRSQLNNAFKSGGNVGRPISGTGGNPGLDLMGDTQRMMGDMRLGQNAPPFWRTPGGKEQRIWLVFKDIPSSSSVDMIKYALESSGTANYEMHPNVTARWCLVGLGNQNDAQRLVAVFQAERQRIGNVDVLTPNDAMNYLQVSGQARS</sequence>
<evidence type="ECO:0000313" key="3">
    <source>
        <dbReference type="Proteomes" id="UP001626550"/>
    </source>
</evidence>